<dbReference type="AlphaFoldDB" id="A0A194YM00"/>
<dbReference type="Gramene" id="KXG20626">
    <property type="protein sequence ID" value="KXG20626"/>
    <property type="gene ID" value="SORBI_3010G229100"/>
</dbReference>
<dbReference type="InParanoid" id="A0A194YM00"/>
<dbReference type="EMBL" id="CM000769">
    <property type="protein sequence ID" value="KXG20626.1"/>
    <property type="molecule type" value="Genomic_DNA"/>
</dbReference>
<dbReference type="Proteomes" id="UP000000768">
    <property type="component" value="Chromosome 10"/>
</dbReference>
<evidence type="ECO:0000313" key="2">
    <source>
        <dbReference type="Proteomes" id="UP000000768"/>
    </source>
</evidence>
<gene>
    <name evidence="1" type="ORF">SORBI_3010G229100</name>
</gene>
<sequence length="82" mass="9023">MRITAAPLAPIVSCLACSRLVGHRIIPVLEPVCVCLLPCNCKKQMPAGLLAVAELRRHCSCCCLPESERITTFLPDHQCFNF</sequence>
<protein>
    <submittedName>
        <fullName evidence="1">Uncharacterized protein</fullName>
    </submittedName>
</protein>
<proteinExistence type="predicted"/>
<evidence type="ECO:0000313" key="1">
    <source>
        <dbReference type="EMBL" id="KXG20626.1"/>
    </source>
</evidence>
<reference evidence="1 2" key="1">
    <citation type="journal article" date="2009" name="Nature">
        <title>The Sorghum bicolor genome and the diversification of grasses.</title>
        <authorList>
            <person name="Paterson A.H."/>
            <person name="Bowers J.E."/>
            <person name="Bruggmann R."/>
            <person name="Dubchak I."/>
            <person name="Grimwood J."/>
            <person name="Gundlach H."/>
            <person name="Haberer G."/>
            <person name="Hellsten U."/>
            <person name="Mitros T."/>
            <person name="Poliakov A."/>
            <person name="Schmutz J."/>
            <person name="Spannagl M."/>
            <person name="Tang H."/>
            <person name="Wang X."/>
            <person name="Wicker T."/>
            <person name="Bharti A.K."/>
            <person name="Chapman J."/>
            <person name="Feltus F.A."/>
            <person name="Gowik U."/>
            <person name="Grigoriev I.V."/>
            <person name="Lyons E."/>
            <person name="Maher C.A."/>
            <person name="Martis M."/>
            <person name="Narechania A."/>
            <person name="Otillar R.P."/>
            <person name="Penning B.W."/>
            <person name="Salamov A.A."/>
            <person name="Wang Y."/>
            <person name="Zhang L."/>
            <person name="Carpita N.C."/>
            <person name="Freeling M."/>
            <person name="Gingle A.R."/>
            <person name="Hash C.T."/>
            <person name="Keller B."/>
            <person name="Klein P."/>
            <person name="Kresovich S."/>
            <person name="McCann M.C."/>
            <person name="Ming R."/>
            <person name="Peterson D.G."/>
            <person name="Mehboob-ur-Rahman"/>
            <person name="Ware D."/>
            <person name="Westhoff P."/>
            <person name="Mayer K.F."/>
            <person name="Messing J."/>
            <person name="Rokhsar D.S."/>
        </authorList>
    </citation>
    <scope>NUCLEOTIDE SEQUENCE [LARGE SCALE GENOMIC DNA]</scope>
    <source>
        <strain evidence="2">cv. BTx623</strain>
    </source>
</reference>
<organism evidence="1 2">
    <name type="scientific">Sorghum bicolor</name>
    <name type="common">Sorghum</name>
    <name type="synonym">Sorghum vulgare</name>
    <dbReference type="NCBI Taxonomy" id="4558"/>
    <lineage>
        <taxon>Eukaryota</taxon>
        <taxon>Viridiplantae</taxon>
        <taxon>Streptophyta</taxon>
        <taxon>Embryophyta</taxon>
        <taxon>Tracheophyta</taxon>
        <taxon>Spermatophyta</taxon>
        <taxon>Magnoliopsida</taxon>
        <taxon>Liliopsida</taxon>
        <taxon>Poales</taxon>
        <taxon>Poaceae</taxon>
        <taxon>PACMAD clade</taxon>
        <taxon>Panicoideae</taxon>
        <taxon>Andropogonodae</taxon>
        <taxon>Andropogoneae</taxon>
        <taxon>Sorghinae</taxon>
        <taxon>Sorghum</taxon>
    </lineage>
</organism>
<keyword evidence="2" id="KW-1185">Reference proteome</keyword>
<accession>A0A194YM00</accession>
<name>A0A194YM00_SORBI</name>
<reference evidence="2" key="2">
    <citation type="journal article" date="2018" name="Plant J.">
        <title>The Sorghum bicolor reference genome: improved assembly, gene annotations, a transcriptome atlas, and signatures of genome organization.</title>
        <authorList>
            <person name="McCormick R.F."/>
            <person name="Truong S.K."/>
            <person name="Sreedasyam A."/>
            <person name="Jenkins J."/>
            <person name="Shu S."/>
            <person name="Sims D."/>
            <person name="Kennedy M."/>
            <person name="Amirebrahimi M."/>
            <person name="Weers B.D."/>
            <person name="McKinley B."/>
            <person name="Mattison A."/>
            <person name="Morishige D.T."/>
            <person name="Grimwood J."/>
            <person name="Schmutz J."/>
            <person name="Mullet J.E."/>
        </authorList>
    </citation>
    <scope>NUCLEOTIDE SEQUENCE [LARGE SCALE GENOMIC DNA]</scope>
    <source>
        <strain evidence="2">cv. BTx623</strain>
    </source>
</reference>